<name>A0ABD5X406_9EURY</name>
<dbReference type="AlphaFoldDB" id="A0ABD5X406"/>
<evidence type="ECO:0000256" key="1">
    <source>
        <dbReference type="ARBA" id="ARBA00022676"/>
    </source>
</evidence>
<proteinExistence type="predicted"/>
<dbReference type="InterPro" id="IPR035902">
    <property type="entry name" value="Nuc_phospho_transferase"/>
</dbReference>
<organism evidence="3 4">
    <name type="scientific">Halovenus rubra</name>
    <dbReference type="NCBI Taxonomy" id="869890"/>
    <lineage>
        <taxon>Archaea</taxon>
        <taxon>Methanobacteriati</taxon>
        <taxon>Methanobacteriota</taxon>
        <taxon>Stenosarchaea group</taxon>
        <taxon>Halobacteria</taxon>
        <taxon>Halobacteriales</taxon>
        <taxon>Haloarculaceae</taxon>
        <taxon>Halovenus</taxon>
    </lineage>
</organism>
<dbReference type="Proteomes" id="UP001596414">
    <property type="component" value="Unassembled WGS sequence"/>
</dbReference>
<evidence type="ECO:0000313" key="4">
    <source>
        <dbReference type="Proteomes" id="UP001596414"/>
    </source>
</evidence>
<dbReference type="InterPro" id="IPR055708">
    <property type="entry name" value="DUF7284"/>
</dbReference>
<dbReference type="GO" id="GO:0016757">
    <property type="term" value="F:glycosyltransferase activity"/>
    <property type="evidence" value="ECO:0007669"/>
    <property type="project" value="UniProtKB-KW"/>
</dbReference>
<accession>A0ABD5X406</accession>
<sequence>MRPNRGISTVADVSLALVLVVAAVGVLAAFAGGNATKHNPQQTEYSVQTIAASTMNVSYTLLPAMDRHYETQSTINSTDDDAVERVAHEPVASLIADIAVANSSIGGQQLLKGVGDYERAVEEALQTRLVGSRFEMGVSAVWTPFGGAVMQGDALLGEQPPPGADVSTTTIAVPSGIPDARQAAIEAVTGPQAYDAVARAVANATISGYFPERETQLALERTGVDSQLTRYRYKRLATVSDGDPSVFAEHDWLNPSHADAGAANAYLSQRLTAIFKSQLQSLHGNRYENAMEAAKHVSTGTVTLTVNTWT</sequence>
<dbReference type="RefSeq" id="WP_267638070.1">
    <property type="nucleotide sequence ID" value="NZ_JAODIY010000011.1"/>
</dbReference>
<protein>
    <submittedName>
        <fullName evidence="3">Uncharacterized protein</fullName>
    </submittedName>
</protein>
<dbReference type="Pfam" id="PF23955">
    <property type="entry name" value="DUF7284"/>
    <property type="match status" value="1"/>
</dbReference>
<dbReference type="SUPFAM" id="SSF52418">
    <property type="entry name" value="Nucleoside phosphorylase/phosphoribosyltransferase catalytic domain"/>
    <property type="match status" value="1"/>
</dbReference>
<comment type="caution">
    <text evidence="3">The sequence shown here is derived from an EMBL/GenBank/DDBJ whole genome shotgun (WGS) entry which is preliminary data.</text>
</comment>
<evidence type="ECO:0000313" key="3">
    <source>
        <dbReference type="EMBL" id="MFC7125921.1"/>
    </source>
</evidence>
<reference evidence="3 4" key="1">
    <citation type="journal article" date="2014" name="Int. J. Syst. Evol. Microbiol.">
        <title>Complete genome sequence of Corynebacterium casei LMG S-19264T (=DSM 44701T), isolated from a smear-ripened cheese.</title>
        <authorList>
            <consortium name="US DOE Joint Genome Institute (JGI-PGF)"/>
            <person name="Walter F."/>
            <person name="Albersmeier A."/>
            <person name="Kalinowski J."/>
            <person name="Ruckert C."/>
        </authorList>
    </citation>
    <scope>NUCLEOTIDE SEQUENCE [LARGE SCALE GENOMIC DNA]</scope>
    <source>
        <strain evidence="3 4">CGMCC 4.7215</strain>
    </source>
</reference>
<dbReference type="EMBL" id="JBHSZQ010000011">
    <property type="protein sequence ID" value="MFC7125921.1"/>
    <property type="molecule type" value="Genomic_DNA"/>
</dbReference>
<evidence type="ECO:0000256" key="2">
    <source>
        <dbReference type="ARBA" id="ARBA00022679"/>
    </source>
</evidence>
<keyword evidence="1" id="KW-0328">Glycosyltransferase</keyword>
<keyword evidence="2" id="KW-0808">Transferase</keyword>
<gene>
    <name evidence="3" type="ORF">ACFQJ7_07680</name>
</gene>